<keyword evidence="3" id="KW-1185">Reference proteome</keyword>
<name>A0A8T1WE76_9STRA</name>
<evidence type="ECO:0000313" key="2">
    <source>
        <dbReference type="EMBL" id="KAG7390490.1"/>
    </source>
</evidence>
<feature type="compositionally biased region" description="Basic and acidic residues" evidence="1">
    <location>
        <begin position="219"/>
        <end position="233"/>
    </location>
</feature>
<gene>
    <name evidence="2" type="ORF">PHYPSEUDO_007716</name>
</gene>
<proteinExistence type="predicted"/>
<dbReference type="Proteomes" id="UP000694044">
    <property type="component" value="Unassembled WGS sequence"/>
</dbReference>
<feature type="region of interest" description="Disordered" evidence="1">
    <location>
        <begin position="208"/>
        <end position="233"/>
    </location>
</feature>
<protein>
    <submittedName>
        <fullName evidence="2">Uncharacterized protein</fullName>
    </submittedName>
</protein>
<accession>A0A8T1WE76</accession>
<evidence type="ECO:0000256" key="1">
    <source>
        <dbReference type="SAM" id="MobiDB-lite"/>
    </source>
</evidence>
<evidence type="ECO:0000313" key="3">
    <source>
        <dbReference type="Proteomes" id="UP000694044"/>
    </source>
</evidence>
<comment type="caution">
    <text evidence="2">The sequence shown here is derived from an EMBL/GenBank/DDBJ whole genome shotgun (WGS) entry which is preliminary data.</text>
</comment>
<feature type="compositionally biased region" description="Polar residues" evidence="1">
    <location>
        <begin position="208"/>
        <end position="217"/>
    </location>
</feature>
<reference evidence="2" key="1">
    <citation type="submission" date="2021-02" db="EMBL/GenBank/DDBJ databases">
        <authorList>
            <person name="Palmer J.M."/>
        </authorList>
    </citation>
    <scope>NUCLEOTIDE SEQUENCE</scope>
    <source>
        <strain evidence="2">SCRP734</strain>
    </source>
</reference>
<organism evidence="2 3">
    <name type="scientific">Phytophthora pseudosyringae</name>
    <dbReference type="NCBI Taxonomy" id="221518"/>
    <lineage>
        <taxon>Eukaryota</taxon>
        <taxon>Sar</taxon>
        <taxon>Stramenopiles</taxon>
        <taxon>Oomycota</taxon>
        <taxon>Peronosporomycetes</taxon>
        <taxon>Peronosporales</taxon>
        <taxon>Peronosporaceae</taxon>
        <taxon>Phytophthora</taxon>
    </lineage>
</organism>
<dbReference type="EMBL" id="JAGDFM010000031">
    <property type="protein sequence ID" value="KAG7390490.1"/>
    <property type="molecule type" value="Genomic_DNA"/>
</dbReference>
<sequence length="233" mass="25291">MGNLIYIATVEAAFDTGAMLVRRDPALEGSAPSALQSIALQARYENVWWRARLIPERASTLVARGESSPTAPAREATRFSVPYSPMPPRLTGSSLGSDERVIRKWHKQALAISVCRGLPRQYVAATYGDGGRLAERSSRYHGLRVGVRHAERKEKGDIVVQRPIERKQKSAWKDGISDFHMAAMALSCKAIHCCASAACDRGLLSSNAAPGSCASSDDNGDRRPPSRDCRSPG</sequence>
<dbReference type="AlphaFoldDB" id="A0A8T1WE76"/>